<proteinExistence type="inferred from homology"/>
<evidence type="ECO:0000256" key="1">
    <source>
        <dbReference type="ARBA" id="ARBA00009589"/>
    </source>
</evidence>
<evidence type="ECO:0000313" key="3">
    <source>
        <dbReference type="EMBL" id="MBV3388600.1"/>
    </source>
</evidence>
<dbReference type="EMBL" id="JAHOEI010000060">
    <property type="protein sequence ID" value="MBV3388600.1"/>
    <property type="molecule type" value="Genomic_DNA"/>
</dbReference>
<sequence length="347" mass="39969">MEENNKVTSRNGHELKDMYDPETNTLDIRSNGLYPSNVLSNLCSNGFRPDGMVCGSMEGFLQSLKRQDINKQLQICSMKGGNARKMIVTSWQTDQIVWWKGKAIDRQSQAYQDLIHRAYKAMFEQNERFRAALMQTRGIVLAHSTGENNPYKTILTPTELCGILMELRDNYDKRDKTQELIKKSITNELGDLDLEKPTAKKIVYVDMGGVLMDFHAGLELIGDELRKEYAGRYDEVPNIVSYLPPVKGAVEAMYALQQSGKYDVYILSTSPWSNPTTWSDKVEWINRHLDKYYCKRLILSHHKNLLRGDYIIDDRGKHGTSGFKGEWLRFGSQEFPNWESVLEYLQV</sequence>
<dbReference type="GO" id="GO:0009223">
    <property type="term" value="P:pyrimidine deoxyribonucleotide catabolic process"/>
    <property type="evidence" value="ECO:0007669"/>
    <property type="project" value="TreeGrafter"/>
</dbReference>
<evidence type="ECO:0000313" key="4">
    <source>
        <dbReference type="Proteomes" id="UP001196765"/>
    </source>
</evidence>
<feature type="region of interest" description="Disordered" evidence="2">
    <location>
        <begin position="1"/>
        <end position="21"/>
    </location>
</feature>
<dbReference type="InterPro" id="IPR010708">
    <property type="entry name" value="5'(3')-deoxyribonucleotidase"/>
</dbReference>
<reference evidence="3" key="1">
    <citation type="submission" date="2021-06" db="EMBL/GenBank/DDBJ databases">
        <title>Collection of gut derived symbiotic bacterial strains cultured from healthy donors.</title>
        <authorList>
            <person name="Lin H."/>
            <person name="Littmann E."/>
            <person name="Pamer E.G."/>
        </authorList>
    </citation>
    <scope>NUCLEOTIDE SEQUENCE</scope>
    <source>
        <strain evidence="3">MSK.21.74</strain>
    </source>
</reference>
<dbReference type="Proteomes" id="UP001196765">
    <property type="component" value="Unassembled WGS sequence"/>
</dbReference>
<dbReference type="GO" id="GO:0008253">
    <property type="term" value="F:5'-nucleotidase activity"/>
    <property type="evidence" value="ECO:0007669"/>
    <property type="project" value="InterPro"/>
</dbReference>
<dbReference type="Pfam" id="PF08010">
    <property type="entry name" value="Phage_30_3"/>
    <property type="match status" value="1"/>
</dbReference>
<dbReference type="PANTHER" id="PTHR16504">
    <property type="entry name" value="5'(3')-DEOXYRIBONUCLEOTIDASE"/>
    <property type="match status" value="1"/>
</dbReference>
<dbReference type="PANTHER" id="PTHR16504:SF4">
    <property type="entry name" value="5'(3')-DEOXYRIBONUCLEOTIDASE"/>
    <property type="match status" value="1"/>
</dbReference>
<protein>
    <submittedName>
        <fullName evidence="3">Uncharacterized protein</fullName>
    </submittedName>
</protein>
<accession>A0AAW4N8N8</accession>
<comment type="caution">
    <text evidence="3">The sequence shown here is derived from an EMBL/GenBank/DDBJ whole genome shotgun (WGS) entry which is preliminary data.</text>
</comment>
<dbReference type="Pfam" id="PF06941">
    <property type="entry name" value="NT5C"/>
    <property type="match status" value="1"/>
</dbReference>
<dbReference type="InterPro" id="IPR012596">
    <property type="entry name" value="Phage_T4_Y12G"/>
</dbReference>
<feature type="compositionally biased region" description="Polar residues" evidence="2">
    <location>
        <begin position="1"/>
        <end position="10"/>
    </location>
</feature>
<evidence type="ECO:0000256" key="2">
    <source>
        <dbReference type="SAM" id="MobiDB-lite"/>
    </source>
</evidence>
<gene>
    <name evidence="3" type="ORF">KSW82_12725</name>
</gene>
<organism evidence="3 4">
    <name type="scientific">Segatella copri</name>
    <dbReference type="NCBI Taxonomy" id="165179"/>
    <lineage>
        <taxon>Bacteria</taxon>
        <taxon>Pseudomonadati</taxon>
        <taxon>Bacteroidota</taxon>
        <taxon>Bacteroidia</taxon>
        <taxon>Bacteroidales</taxon>
        <taxon>Prevotellaceae</taxon>
        <taxon>Segatella</taxon>
    </lineage>
</organism>
<dbReference type="RefSeq" id="WP_217744880.1">
    <property type="nucleotide sequence ID" value="NZ_JAHOEI010000060.1"/>
</dbReference>
<comment type="similarity">
    <text evidence="1">Belongs to the 5'(3')-deoxyribonucleotidase family.</text>
</comment>
<dbReference type="AlphaFoldDB" id="A0AAW4N8N8"/>
<name>A0AAW4N8N8_9BACT</name>